<reference evidence="2" key="1">
    <citation type="submission" date="2014-05" db="EMBL/GenBank/DDBJ databases">
        <authorList>
            <person name="Chronopoulou M."/>
        </authorList>
    </citation>
    <scope>NUCLEOTIDE SEQUENCE</scope>
    <source>
        <tissue evidence="2">Whole organism</tissue>
    </source>
</reference>
<keyword evidence="1" id="KW-0812">Transmembrane</keyword>
<sequence length="70" mass="8241">MLHIPCAQYQFVSLERVSEDNVKFMMSMILHINDLFQLLYTLTVLFSYHAHYLVIMQINGLVELFCTLTV</sequence>
<accession>A0A0K2SXH4</accession>
<keyword evidence="1" id="KW-1133">Transmembrane helix</keyword>
<proteinExistence type="predicted"/>
<feature type="transmembrane region" description="Helical" evidence="1">
    <location>
        <begin position="35"/>
        <end position="55"/>
    </location>
</feature>
<evidence type="ECO:0000256" key="1">
    <source>
        <dbReference type="SAM" id="Phobius"/>
    </source>
</evidence>
<name>A0A0K2SXH4_LEPSM</name>
<dbReference type="AlphaFoldDB" id="A0A0K2SXH4"/>
<organism evidence="2">
    <name type="scientific">Lepeophtheirus salmonis</name>
    <name type="common">Salmon louse</name>
    <name type="synonym">Caligus salmonis</name>
    <dbReference type="NCBI Taxonomy" id="72036"/>
    <lineage>
        <taxon>Eukaryota</taxon>
        <taxon>Metazoa</taxon>
        <taxon>Ecdysozoa</taxon>
        <taxon>Arthropoda</taxon>
        <taxon>Crustacea</taxon>
        <taxon>Multicrustacea</taxon>
        <taxon>Hexanauplia</taxon>
        <taxon>Copepoda</taxon>
        <taxon>Siphonostomatoida</taxon>
        <taxon>Caligidae</taxon>
        <taxon>Lepeophtheirus</taxon>
    </lineage>
</organism>
<protein>
    <submittedName>
        <fullName evidence="2">Uncharacterized protein</fullName>
    </submittedName>
</protein>
<keyword evidence="1" id="KW-0472">Membrane</keyword>
<evidence type="ECO:0000313" key="2">
    <source>
        <dbReference type="EMBL" id="CDW18478.1"/>
    </source>
</evidence>
<dbReference type="EMBL" id="HACA01001117">
    <property type="protein sequence ID" value="CDW18478.1"/>
    <property type="molecule type" value="Transcribed_RNA"/>
</dbReference>